<evidence type="ECO:0000313" key="2">
    <source>
        <dbReference type="Proteomes" id="UP001234202"/>
    </source>
</evidence>
<gene>
    <name evidence="1" type="ORF">QFC24_006667</name>
</gene>
<organism evidence="1 2">
    <name type="scientific">Naganishia onofrii</name>
    <dbReference type="NCBI Taxonomy" id="1851511"/>
    <lineage>
        <taxon>Eukaryota</taxon>
        <taxon>Fungi</taxon>
        <taxon>Dikarya</taxon>
        <taxon>Basidiomycota</taxon>
        <taxon>Agaricomycotina</taxon>
        <taxon>Tremellomycetes</taxon>
        <taxon>Filobasidiales</taxon>
        <taxon>Filobasidiaceae</taxon>
        <taxon>Naganishia</taxon>
    </lineage>
</organism>
<evidence type="ECO:0000313" key="1">
    <source>
        <dbReference type="EMBL" id="KAJ9116776.1"/>
    </source>
</evidence>
<proteinExistence type="predicted"/>
<comment type="caution">
    <text evidence="1">The sequence shown here is derived from an EMBL/GenBank/DDBJ whole genome shotgun (WGS) entry which is preliminary data.</text>
</comment>
<dbReference type="Proteomes" id="UP001234202">
    <property type="component" value="Unassembled WGS sequence"/>
</dbReference>
<dbReference type="EMBL" id="JASBWV010000035">
    <property type="protein sequence ID" value="KAJ9116776.1"/>
    <property type="molecule type" value="Genomic_DNA"/>
</dbReference>
<protein>
    <submittedName>
        <fullName evidence="1">Uncharacterized protein</fullName>
    </submittedName>
</protein>
<accession>A0ACC2X050</accession>
<reference evidence="1" key="1">
    <citation type="submission" date="2023-04" db="EMBL/GenBank/DDBJ databases">
        <title>Draft Genome sequencing of Naganishia species isolated from polar environments using Oxford Nanopore Technology.</title>
        <authorList>
            <person name="Leo P."/>
            <person name="Venkateswaran K."/>
        </authorList>
    </citation>
    <scope>NUCLEOTIDE SEQUENCE</scope>
    <source>
        <strain evidence="1">DBVPG 5303</strain>
    </source>
</reference>
<keyword evidence="2" id="KW-1185">Reference proteome</keyword>
<sequence>MDVWGIVRGVAAKRGEDGDAAKGKTSASKDTSSTAKETAKDATTASNKEPTASDKSQAEALKAEGNALITRRLYSSAIEKYTAAIALDPGNAVYYSNRAAAWGAMGEHAEAVKDAEEAVKRDPGFGRGWSRLGHAQYSLGNYSEAVKAYTQGLTIDPANANMQQALAQAKAKEAAQQATQAEDSDEDAEDGEVTRAGGASAAGGRAGGAGGMPDLSSMADLLGSLGGGGNGTGGPGGMPDLAGLMSNPAIMQMAQSMMANGGLDKLMSNPAMRNMAERMSSGGGMPDMDALRNDPEMRNLAVEWIVERGASCDSRPILCPLLTVPVTGGVASSDSYADTNYSTYESSQVKDAMAEATRKAITSFIRSAWGHSEKRPWFLGEFVNLLSLKQSRQGVVGDLDKANS</sequence>
<name>A0ACC2X050_9TREE</name>